<accession>A0A081KFF9</accession>
<comment type="caution">
    <text evidence="10">The sequence shown here is derived from an EMBL/GenBank/DDBJ whole genome shotgun (WGS) entry which is preliminary data.</text>
</comment>
<dbReference type="InterPro" id="IPR011257">
    <property type="entry name" value="DNA_glycosylase"/>
</dbReference>
<dbReference type="GO" id="GO:0006284">
    <property type="term" value="P:base-excision repair"/>
    <property type="evidence" value="ECO:0007669"/>
    <property type="project" value="InterPro"/>
</dbReference>
<evidence type="ECO:0000256" key="5">
    <source>
        <dbReference type="ARBA" id="ARBA00023204"/>
    </source>
</evidence>
<keyword evidence="1 9" id="KW-0479">Metal-binding</keyword>
<gene>
    <name evidence="10" type="ORF">GV64_21090</name>
</gene>
<reference evidence="10 11" key="1">
    <citation type="submission" date="2014-06" db="EMBL/GenBank/DDBJ databases">
        <title>Whole Genome Sequences of Three Symbiotic Endozoicomonas Bacteria.</title>
        <authorList>
            <person name="Neave M.J."/>
            <person name="Apprill A."/>
            <person name="Voolstra C.R."/>
        </authorList>
    </citation>
    <scope>NUCLEOTIDE SEQUENCE [LARGE SCALE GENOMIC DNA]</scope>
    <source>
        <strain evidence="10 11">DSM 22380</strain>
    </source>
</reference>
<evidence type="ECO:0000256" key="9">
    <source>
        <dbReference type="PIRSR" id="PIRSR604597-1"/>
    </source>
</evidence>
<dbReference type="SUPFAM" id="SSF48150">
    <property type="entry name" value="DNA-glycosylase"/>
    <property type="match status" value="1"/>
</dbReference>
<feature type="binding site" evidence="9">
    <location>
        <position position="6"/>
    </location>
    <ligand>
        <name>Zn(2+)</name>
        <dbReference type="ChEBI" id="CHEBI:29105"/>
    </ligand>
</feature>
<dbReference type="InterPro" id="IPR005019">
    <property type="entry name" value="Adenine_glyco"/>
</dbReference>
<dbReference type="PANTHER" id="PTHR30037:SF4">
    <property type="entry name" value="DNA-3-METHYLADENINE GLYCOSYLASE I"/>
    <property type="match status" value="1"/>
</dbReference>
<feature type="binding site" evidence="9">
    <location>
        <position position="19"/>
    </location>
    <ligand>
        <name>Zn(2+)</name>
        <dbReference type="ChEBI" id="CHEBI:29105"/>
    </ligand>
</feature>
<proteinExistence type="predicted"/>
<feature type="binding site" evidence="9">
    <location>
        <position position="177"/>
    </location>
    <ligand>
        <name>Zn(2+)</name>
        <dbReference type="ChEBI" id="CHEBI:29105"/>
    </ligand>
</feature>
<evidence type="ECO:0000256" key="3">
    <source>
        <dbReference type="ARBA" id="ARBA00022801"/>
    </source>
</evidence>
<comment type="catalytic activity">
    <reaction evidence="6">
        <text>Hydrolysis of alkylated DNA, releasing 3-methyladenine.</text>
        <dbReference type="EC" id="3.2.2.20"/>
    </reaction>
</comment>
<evidence type="ECO:0000256" key="4">
    <source>
        <dbReference type="ARBA" id="ARBA00022833"/>
    </source>
</evidence>
<keyword evidence="11" id="KW-1185">Reference proteome</keyword>
<dbReference type="STRING" id="305900.GV64_21090"/>
<sequence length="191" mass="22241">MSDSRCSWCHGDKLYTRYHDEEWGVPCHDDRKLFEFLTLEGAQAGLSWITILKRREGYREAFHQFDVQQVARMTEQDVETLMQNEGIIRNRLKIQSAIKNARAFTKVQEEFGSFNHYLWSFVNHQPVRNHRQSMSEVPATTEISDRMSKDLKKRGFSFVGSTICYAYMQAMGLVNDHLVTCPSFSNVSQTT</sequence>
<name>A0A081KFF9_9GAMM</name>
<dbReference type="FunFam" id="1.10.340.30:FF:000009">
    <property type="entry name" value="DNA-3-methyladenine glycosylase I"/>
    <property type="match status" value="1"/>
</dbReference>
<dbReference type="GO" id="GO:0008725">
    <property type="term" value="F:DNA-3-methyladenine glycosylase activity"/>
    <property type="evidence" value="ECO:0007669"/>
    <property type="project" value="UniProtKB-EC"/>
</dbReference>
<dbReference type="Proteomes" id="UP000027997">
    <property type="component" value="Unassembled WGS sequence"/>
</dbReference>
<keyword evidence="4 9" id="KW-0862">Zinc</keyword>
<organism evidence="10 11">
    <name type="scientific">Endozoicomonas elysicola</name>
    <dbReference type="NCBI Taxonomy" id="305900"/>
    <lineage>
        <taxon>Bacteria</taxon>
        <taxon>Pseudomonadati</taxon>
        <taxon>Pseudomonadota</taxon>
        <taxon>Gammaproteobacteria</taxon>
        <taxon>Oceanospirillales</taxon>
        <taxon>Endozoicomonadaceae</taxon>
        <taxon>Endozoicomonas</taxon>
    </lineage>
</organism>
<dbReference type="EMBL" id="JOJP01000001">
    <property type="protein sequence ID" value="KEI72885.1"/>
    <property type="molecule type" value="Genomic_DNA"/>
</dbReference>
<dbReference type="AlphaFoldDB" id="A0A081KFF9"/>
<keyword evidence="3" id="KW-0378">Hydrolase</keyword>
<dbReference type="RefSeq" id="WP_020581575.1">
    <property type="nucleotide sequence ID" value="NZ_JOJP01000001.1"/>
</dbReference>
<dbReference type="InterPro" id="IPR052891">
    <property type="entry name" value="DNA-3mA_glycosylase"/>
</dbReference>
<dbReference type="PANTHER" id="PTHR30037">
    <property type="entry name" value="DNA-3-METHYLADENINE GLYCOSYLASE 1"/>
    <property type="match status" value="1"/>
</dbReference>
<evidence type="ECO:0000313" key="10">
    <source>
        <dbReference type="EMBL" id="KEI72885.1"/>
    </source>
</evidence>
<evidence type="ECO:0000256" key="1">
    <source>
        <dbReference type="ARBA" id="ARBA00022723"/>
    </source>
</evidence>
<dbReference type="InterPro" id="IPR004597">
    <property type="entry name" value="Tag"/>
</dbReference>
<feature type="binding site" evidence="9">
    <location>
        <position position="181"/>
    </location>
    <ligand>
        <name>Zn(2+)</name>
        <dbReference type="ChEBI" id="CHEBI:29105"/>
    </ligand>
</feature>
<protein>
    <recommendedName>
        <fullName evidence="8">DNA-3-methyladenine glycosylase I</fullName>
        <ecNumber evidence="8">3.2.2.20</ecNumber>
    </recommendedName>
</protein>
<dbReference type="GO" id="GO:0046872">
    <property type="term" value="F:metal ion binding"/>
    <property type="evidence" value="ECO:0007669"/>
    <property type="project" value="UniProtKB-KW"/>
</dbReference>
<comment type="function">
    <text evidence="7">Hydrolysis of the deoxyribose N-glycosidic bond to excise 3-methyladenine from the damaged DNA polymer formed by alkylation lesions.</text>
</comment>
<dbReference type="EC" id="3.2.2.20" evidence="8"/>
<evidence type="ECO:0000313" key="11">
    <source>
        <dbReference type="Proteomes" id="UP000027997"/>
    </source>
</evidence>
<evidence type="ECO:0000256" key="2">
    <source>
        <dbReference type="ARBA" id="ARBA00022763"/>
    </source>
</evidence>
<keyword evidence="5" id="KW-0234">DNA repair</keyword>
<evidence type="ECO:0000256" key="8">
    <source>
        <dbReference type="ARBA" id="ARBA00066766"/>
    </source>
</evidence>
<evidence type="ECO:0000256" key="7">
    <source>
        <dbReference type="ARBA" id="ARBA00057608"/>
    </source>
</evidence>
<dbReference type="NCBIfam" id="TIGR00624">
    <property type="entry name" value="tag"/>
    <property type="match status" value="1"/>
</dbReference>
<dbReference type="eggNOG" id="COG2818">
    <property type="taxonomic scope" value="Bacteria"/>
</dbReference>
<dbReference type="Gene3D" id="1.10.340.30">
    <property type="entry name" value="Hypothetical protein, domain 2"/>
    <property type="match status" value="1"/>
</dbReference>
<dbReference type="Pfam" id="PF03352">
    <property type="entry name" value="Adenine_glyco"/>
    <property type="match status" value="1"/>
</dbReference>
<evidence type="ECO:0000256" key="6">
    <source>
        <dbReference type="ARBA" id="ARBA00052558"/>
    </source>
</evidence>
<keyword evidence="2" id="KW-0227">DNA damage</keyword>